<dbReference type="SUPFAM" id="SSF53448">
    <property type="entry name" value="Nucleotide-diphospho-sugar transferases"/>
    <property type="match status" value="1"/>
</dbReference>
<evidence type="ECO:0000259" key="1">
    <source>
        <dbReference type="Pfam" id="PF00535"/>
    </source>
</evidence>
<dbReference type="Pfam" id="PF00535">
    <property type="entry name" value="Glycos_transf_2"/>
    <property type="match status" value="1"/>
</dbReference>
<evidence type="ECO:0000313" key="2">
    <source>
        <dbReference type="EMBL" id="MDF9745864.1"/>
    </source>
</evidence>
<organism evidence="2 3">
    <name type="scientific">Natrinema salsiterrestre</name>
    <dbReference type="NCBI Taxonomy" id="2950540"/>
    <lineage>
        <taxon>Archaea</taxon>
        <taxon>Methanobacteriati</taxon>
        <taxon>Methanobacteriota</taxon>
        <taxon>Stenosarchaea group</taxon>
        <taxon>Halobacteria</taxon>
        <taxon>Halobacteriales</taxon>
        <taxon>Natrialbaceae</taxon>
        <taxon>Natrinema</taxon>
    </lineage>
</organism>
<evidence type="ECO:0000313" key="3">
    <source>
        <dbReference type="Proteomes" id="UP001154061"/>
    </source>
</evidence>
<dbReference type="Proteomes" id="UP001154061">
    <property type="component" value="Unassembled WGS sequence"/>
</dbReference>
<reference evidence="2" key="1">
    <citation type="submission" date="2022-06" db="EMBL/GenBank/DDBJ databases">
        <title>Natrinema sp. a new haloarchaeum isolate from saline soil.</title>
        <authorList>
            <person name="Strakova D."/>
            <person name="Galisteo C."/>
            <person name="Sanchez-Porro C."/>
            <person name="Ventosa A."/>
        </authorList>
    </citation>
    <scope>NUCLEOTIDE SEQUENCE</scope>
    <source>
        <strain evidence="2">S1CR25-10</strain>
    </source>
</reference>
<comment type="caution">
    <text evidence="2">The sequence shown here is derived from an EMBL/GenBank/DDBJ whole genome shotgun (WGS) entry which is preliminary data.</text>
</comment>
<accession>A0A9Q4L1Y1</accession>
<dbReference type="Gene3D" id="3.90.550.10">
    <property type="entry name" value="Spore Coat Polysaccharide Biosynthesis Protein SpsA, Chain A"/>
    <property type="match status" value="1"/>
</dbReference>
<keyword evidence="3" id="KW-1185">Reference proteome</keyword>
<dbReference type="PANTHER" id="PTHR43685">
    <property type="entry name" value="GLYCOSYLTRANSFERASE"/>
    <property type="match status" value="1"/>
</dbReference>
<dbReference type="InterPro" id="IPR050834">
    <property type="entry name" value="Glycosyltransf_2"/>
</dbReference>
<dbReference type="CDD" id="cd00761">
    <property type="entry name" value="Glyco_tranf_GTA_type"/>
    <property type="match status" value="1"/>
</dbReference>
<feature type="domain" description="Glycosyltransferase 2-like" evidence="1">
    <location>
        <begin position="5"/>
        <end position="166"/>
    </location>
</feature>
<name>A0A9Q4L1Y1_9EURY</name>
<gene>
    <name evidence="2" type="ORF">NDI89_09745</name>
</gene>
<dbReference type="InterPro" id="IPR001173">
    <property type="entry name" value="Glyco_trans_2-like"/>
</dbReference>
<dbReference type="PANTHER" id="PTHR43685:SF2">
    <property type="entry name" value="GLYCOSYLTRANSFERASE 2-LIKE DOMAIN-CONTAINING PROTEIN"/>
    <property type="match status" value="1"/>
</dbReference>
<dbReference type="InterPro" id="IPR029044">
    <property type="entry name" value="Nucleotide-diphossugar_trans"/>
</dbReference>
<proteinExistence type="predicted"/>
<dbReference type="RefSeq" id="WP_277521365.1">
    <property type="nucleotide sequence ID" value="NZ_JAMQOT010000003.1"/>
</dbReference>
<sequence>MKKVTVIIPAYNRRSDLSIAIDSVLNQSYSNLELIVVDDASEEDVKGLVKNIEDSRIKYIAHDENQGGAAARNTGIKHANADLVAFLDSDDYWLPKKLEQQVAEMEQLPSEYVGTYCNISSGRDNWVTKKIGRLIEKDYRPEGDNEIISALVFPNTSLGFGSTLLVNRQTAVEVGGFDESLDRHQDIQFGISVALEGKLSAIEETLVHRGDSAIPSIEAVRNSKEHLYALFEEELNGMPVDVDSAIMSHEFQLGRLHISHGHFIQGFNRMSRGSPHTYKQYVRLAYSIFKGVQNKI</sequence>
<dbReference type="AlphaFoldDB" id="A0A9Q4L1Y1"/>
<dbReference type="EMBL" id="JAMQOT010000003">
    <property type="protein sequence ID" value="MDF9745864.1"/>
    <property type="molecule type" value="Genomic_DNA"/>
</dbReference>
<protein>
    <submittedName>
        <fullName evidence="2">Glycosyltransferase</fullName>
    </submittedName>
</protein>